<evidence type="ECO:0000256" key="1">
    <source>
        <dbReference type="SAM" id="Phobius"/>
    </source>
</evidence>
<reference evidence="4" key="2">
    <citation type="submission" date="2019-09" db="UniProtKB">
        <authorList>
            <consortium name="WormBaseParasite"/>
        </authorList>
    </citation>
    <scope>IDENTIFICATION</scope>
</reference>
<gene>
    <name evidence="2" type="ORF">HPBE_LOCUS22027</name>
</gene>
<dbReference type="EMBL" id="UZAH01033577">
    <property type="protein sequence ID" value="VDP29834.1"/>
    <property type="molecule type" value="Genomic_DNA"/>
</dbReference>
<keyword evidence="1" id="KW-0472">Membrane</keyword>
<keyword evidence="1" id="KW-0812">Transmembrane</keyword>
<feature type="transmembrane region" description="Helical" evidence="1">
    <location>
        <begin position="20"/>
        <end position="39"/>
    </location>
</feature>
<evidence type="ECO:0000313" key="3">
    <source>
        <dbReference type="Proteomes" id="UP000050761"/>
    </source>
</evidence>
<keyword evidence="3" id="KW-1185">Reference proteome</keyword>
<name>A0A183GHI7_HELPZ</name>
<dbReference type="AlphaFoldDB" id="A0A183GHI7"/>
<dbReference type="Proteomes" id="UP000050761">
    <property type="component" value="Unassembled WGS sequence"/>
</dbReference>
<reference evidence="2 3" key="1">
    <citation type="submission" date="2018-11" db="EMBL/GenBank/DDBJ databases">
        <authorList>
            <consortium name="Pathogen Informatics"/>
        </authorList>
    </citation>
    <scope>NUCLEOTIDE SEQUENCE [LARGE SCALE GENOMIC DNA]</scope>
</reference>
<proteinExistence type="predicted"/>
<keyword evidence="1" id="KW-1133">Transmembrane helix</keyword>
<protein>
    <submittedName>
        <fullName evidence="4">XK-related protein</fullName>
    </submittedName>
</protein>
<dbReference type="WBParaSite" id="HPBE_0002202801-mRNA-1">
    <property type="protein sequence ID" value="HPBE_0002202801-mRNA-1"/>
    <property type="gene ID" value="HPBE_0002202801"/>
</dbReference>
<sequence>MQHASGQTSYNVRPDPEDVPHIRLCTVFVYACLWTLYIVVRTRLRTTMYNVHKQVCLLLVIVFFIDGRIQWKAYSLIYFVAFVLAFGCILTLILHYVDVAKTSKQLPWIKLVRGHRDDSKLLVVGQLLKKKLNV</sequence>
<accession>A0A3P8DCM9</accession>
<accession>A0A183GHI7</accession>
<organism evidence="3 4">
    <name type="scientific">Heligmosomoides polygyrus</name>
    <name type="common">Parasitic roundworm</name>
    <dbReference type="NCBI Taxonomy" id="6339"/>
    <lineage>
        <taxon>Eukaryota</taxon>
        <taxon>Metazoa</taxon>
        <taxon>Ecdysozoa</taxon>
        <taxon>Nematoda</taxon>
        <taxon>Chromadorea</taxon>
        <taxon>Rhabditida</taxon>
        <taxon>Rhabditina</taxon>
        <taxon>Rhabditomorpha</taxon>
        <taxon>Strongyloidea</taxon>
        <taxon>Heligmosomidae</taxon>
        <taxon>Heligmosomoides</taxon>
    </lineage>
</organism>
<dbReference type="OrthoDB" id="5830488at2759"/>
<feature type="transmembrane region" description="Helical" evidence="1">
    <location>
        <begin position="77"/>
        <end position="97"/>
    </location>
</feature>
<evidence type="ECO:0000313" key="2">
    <source>
        <dbReference type="EMBL" id="VDP29834.1"/>
    </source>
</evidence>
<evidence type="ECO:0000313" key="4">
    <source>
        <dbReference type="WBParaSite" id="HPBE_0002202801-mRNA-1"/>
    </source>
</evidence>